<dbReference type="EMBL" id="JBHSML010000012">
    <property type="protein sequence ID" value="MFC5517740.1"/>
    <property type="molecule type" value="Genomic_DNA"/>
</dbReference>
<evidence type="ECO:0000313" key="2">
    <source>
        <dbReference type="EMBL" id="MFC5517740.1"/>
    </source>
</evidence>
<evidence type="ECO:0000256" key="1">
    <source>
        <dbReference type="SAM" id="SignalP"/>
    </source>
</evidence>
<name>A0ABW0PZ21_9HYPH</name>
<organism evidence="2 3">
    <name type="scientific">Kaistia terrae</name>
    <dbReference type="NCBI Taxonomy" id="537017"/>
    <lineage>
        <taxon>Bacteria</taxon>
        <taxon>Pseudomonadati</taxon>
        <taxon>Pseudomonadota</taxon>
        <taxon>Alphaproteobacteria</taxon>
        <taxon>Hyphomicrobiales</taxon>
        <taxon>Kaistiaceae</taxon>
        <taxon>Kaistia</taxon>
    </lineage>
</organism>
<dbReference type="RefSeq" id="WP_266345136.1">
    <property type="nucleotide sequence ID" value="NZ_JAPKNH010000007.1"/>
</dbReference>
<feature type="signal peptide" evidence="1">
    <location>
        <begin position="1"/>
        <end position="21"/>
    </location>
</feature>
<protein>
    <recommendedName>
        <fullName evidence="4">DUF1579 domain-containing protein</fullName>
    </recommendedName>
</protein>
<proteinExistence type="predicted"/>
<reference evidence="3" key="1">
    <citation type="journal article" date="2019" name="Int. J. Syst. Evol. Microbiol.">
        <title>The Global Catalogue of Microorganisms (GCM) 10K type strain sequencing project: providing services to taxonomists for standard genome sequencing and annotation.</title>
        <authorList>
            <consortium name="The Broad Institute Genomics Platform"/>
            <consortium name="The Broad Institute Genome Sequencing Center for Infectious Disease"/>
            <person name="Wu L."/>
            <person name="Ma J."/>
        </authorList>
    </citation>
    <scope>NUCLEOTIDE SEQUENCE [LARGE SCALE GENOMIC DNA]</scope>
    <source>
        <strain evidence="3">KACC 12633</strain>
    </source>
</reference>
<gene>
    <name evidence="2" type="ORF">ACFPP9_18320</name>
</gene>
<comment type="caution">
    <text evidence="2">The sequence shown here is derived from an EMBL/GenBank/DDBJ whole genome shotgun (WGS) entry which is preliminary data.</text>
</comment>
<keyword evidence="1" id="KW-0732">Signal</keyword>
<sequence>MTRLWPVLVCALVGPTPSAFADEQGFLSRFAGDWSGGGPVRKNAQSPVINASCSVAGDQGANRMSVDGSCRGAVVFTRNIGANVRYDAATGSYRGTYVGARAGPAAISGKRTGDRVNFTMTWPKPVNGSTKARMTIFNNGHGVLRIQVVSQPQPNGPVTTLSDLTFHRN</sequence>
<feature type="chain" id="PRO_5045692590" description="DUF1579 domain-containing protein" evidence="1">
    <location>
        <begin position="22"/>
        <end position="169"/>
    </location>
</feature>
<keyword evidence="3" id="KW-1185">Reference proteome</keyword>
<dbReference type="Proteomes" id="UP001596150">
    <property type="component" value="Unassembled WGS sequence"/>
</dbReference>
<evidence type="ECO:0000313" key="3">
    <source>
        <dbReference type="Proteomes" id="UP001596150"/>
    </source>
</evidence>
<evidence type="ECO:0008006" key="4">
    <source>
        <dbReference type="Google" id="ProtNLM"/>
    </source>
</evidence>
<accession>A0ABW0PZ21</accession>